<dbReference type="Proteomes" id="UP001292094">
    <property type="component" value="Unassembled WGS sequence"/>
</dbReference>
<gene>
    <name evidence="3" type="ORF">Pmani_032666</name>
</gene>
<feature type="compositionally biased region" description="Basic residues" evidence="1">
    <location>
        <begin position="119"/>
        <end position="131"/>
    </location>
</feature>
<feature type="region of interest" description="Disordered" evidence="1">
    <location>
        <begin position="96"/>
        <end position="131"/>
    </location>
</feature>
<feature type="chain" id="PRO_5042039900" evidence="2">
    <location>
        <begin position="31"/>
        <end position="358"/>
    </location>
</feature>
<evidence type="ECO:0000256" key="2">
    <source>
        <dbReference type="SAM" id="SignalP"/>
    </source>
</evidence>
<feature type="compositionally biased region" description="Low complexity" evidence="1">
    <location>
        <begin position="55"/>
        <end position="70"/>
    </location>
</feature>
<organism evidence="3 4">
    <name type="scientific">Petrolisthes manimaculis</name>
    <dbReference type="NCBI Taxonomy" id="1843537"/>
    <lineage>
        <taxon>Eukaryota</taxon>
        <taxon>Metazoa</taxon>
        <taxon>Ecdysozoa</taxon>
        <taxon>Arthropoda</taxon>
        <taxon>Crustacea</taxon>
        <taxon>Multicrustacea</taxon>
        <taxon>Malacostraca</taxon>
        <taxon>Eumalacostraca</taxon>
        <taxon>Eucarida</taxon>
        <taxon>Decapoda</taxon>
        <taxon>Pleocyemata</taxon>
        <taxon>Anomura</taxon>
        <taxon>Galatheoidea</taxon>
        <taxon>Porcellanidae</taxon>
        <taxon>Petrolisthes</taxon>
    </lineage>
</organism>
<accession>A0AAE1NSP2</accession>
<reference evidence="3" key="1">
    <citation type="submission" date="2023-11" db="EMBL/GenBank/DDBJ databases">
        <title>Genome assemblies of two species of porcelain crab, Petrolisthes cinctipes and Petrolisthes manimaculis (Anomura: Porcellanidae).</title>
        <authorList>
            <person name="Angst P."/>
        </authorList>
    </citation>
    <scope>NUCLEOTIDE SEQUENCE</scope>
    <source>
        <strain evidence="3">PB745_02</strain>
        <tissue evidence="3">Gill</tissue>
    </source>
</reference>
<keyword evidence="4" id="KW-1185">Reference proteome</keyword>
<keyword evidence="2" id="KW-0732">Signal</keyword>
<evidence type="ECO:0000313" key="3">
    <source>
        <dbReference type="EMBL" id="KAK4294719.1"/>
    </source>
</evidence>
<sequence length="358" mass="40334">MATSPSRSASTPRCILQPCLYFLLLGVGLASCRLHLPDPYRQTHAPTHNTQGQSHGNTTVHSNHHNTTPHGNITVHANALNYHHNTNPHVKSKDTVHPHTDFYSHNTNAHAHGKDTHHPHAHNNPHIRKAHTHGKDTTHLHAHHHTHTHTPTYTLRRKVSEKEVLGRNLSCGNLEETVIGADRTKDFIDAIKDNYTLGTVNLTWSEMALMLNPTKDNSTLTICDEEGQGCMLVLPSLPPPPHTPPSTEQETRVIMVKVYGYILRYIVALETLVLDQSLYEALFMQEMVTLHDNLEDLAIELLTQLTSCNLTPDQHLVSDLTIRMYRGEAELQRDRRGFCTLRQTSLGLQYIMDAFSDP</sequence>
<feature type="region of interest" description="Disordered" evidence="1">
    <location>
        <begin position="43"/>
        <end position="71"/>
    </location>
</feature>
<dbReference type="AlphaFoldDB" id="A0AAE1NSP2"/>
<feature type="compositionally biased region" description="Polar residues" evidence="1">
    <location>
        <begin position="44"/>
        <end position="54"/>
    </location>
</feature>
<name>A0AAE1NSP2_9EUCA</name>
<proteinExistence type="predicted"/>
<evidence type="ECO:0000256" key="1">
    <source>
        <dbReference type="SAM" id="MobiDB-lite"/>
    </source>
</evidence>
<evidence type="ECO:0000313" key="4">
    <source>
        <dbReference type="Proteomes" id="UP001292094"/>
    </source>
</evidence>
<dbReference type="PROSITE" id="PS51257">
    <property type="entry name" value="PROKAR_LIPOPROTEIN"/>
    <property type="match status" value="1"/>
</dbReference>
<protein>
    <submittedName>
        <fullName evidence="3">Uncharacterized protein</fullName>
    </submittedName>
</protein>
<comment type="caution">
    <text evidence="3">The sequence shown here is derived from an EMBL/GenBank/DDBJ whole genome shotgun (WGS) entry which is preliminary data.</text>
</comment>
<feature type="signal peptide" evidence="2">
    <location>
        <begin position="1"/>
        <end position="30"/>
    </location>
</feature>
<dbReference type="EMBL" id="JAWZYT010004213">
    <property type="protein sequence ID" value="KAK4294719.1"/>
    <property type="molecule type" value="Genomic_DNA"/>
</dbReference>